<dbReference type="PANTHER" id="PTHR42796:SF4">
    <property type="entry name" value="FUMARYLACETOACETATE HYDROLASE DOMAIN-CONTAINING PROTEIN 2A"/>
    <property type="match status" value="1"/>
</dbReference>
<evidence type="ECO:0000313" key="5">
    <source>
        <dbReference type="Proteomes" id="UP001321542"/>
    </source>
</evidence>
<dbReference type="RefSeq" id="WP_286249743.1">
    <property type="nucleotide sequence ID" value="NZ_AP018448.1"/>
</dbReference>
<accession>A0ABN5VEC1</accession>
<dbReference type="SUPFAM" id="SSF56529">
    <property type="entry name" value="FAH"/>
    <property type="match status" value="1"/>
</dbReference>
<protein>
    <recommendedName>
        <fullName evidence="3">Fumarylacetoacetase-like C-terminal domain-containing protein</fullName>
    </recommendedName>
</protein>
<gene>
    <name evidence="4" type="ORF">SGFS_023910</name>
</gene>
<keyword evidence="5" id="KW-1185">Reference proteome</keyword>
<dbReference type="PANTHER" id="PTHR42796">
    <property type="entry name" value="FUMARYLACETOACETATE HYDROLASE DOMAIN-CONTAINING PROTEIN 2A-RELATED"/>
    <property type="match status" value="1"/>
</dbReference>
<comment type="similarity">
    <text evidence="1">Belongs to the FAH family.</text>
</comment>
<dbReference type="Proteomes" id="UP001321542">
    <property type="component" value="Chromosome"/>
</dbReference>
<reference evidence="4 5" key="1">
    <citation type="journal article" date="2010" name="ChemBioChem">
        <title>Cloning and characterization of the biosynthetic gene cluster of 16-membered macrolide antibiotic FD-891: involvement of a dual functional cytochrome P450 monooxygenase catalyzing epoxidation and hydroxylation.</title>
        <authorList>
            <person name="Kudo F."/>
            <person name="Motegi A."/>
            <person name="Mizoue K."/>
            <person name="Eguchi T."/>
        </authorList>
    </citation>
    <scope>NUCLEOTIDE SEQUENCE [LARGE SCALE GENOMIC DNA]</scope>
    <source>
        <strain evidence="4 5">A-8890</strain>
    </source>
</reference>
<keyword evidence="2" id="KW-0479">Metal-binding</keyword>
<proteinExistence type="inferred from homology"/>
<dbReference type="InterPro" id="IPR051121">
    <property type="entry name" value="FAH"/>
</dbReference>
<dbReference type="Gene3D" id="3.90.850.10">
    <property type="entry name" value="Fumarylacetoacetase-like, C-terminal domain"/>
    <property type="match status" value="1"/>
</dbReference>
<feature type="domain" description="Fumarylacetoacetase-like C-terminal" evidence="3">
    <location>
        <begin position="70"/>
        <end position="274"/>
    </location>
</feature>
<organism evidence="4 5">
    <name type="scientific">Streptomyces graminofaciens</name>
    <dbReference type="NCBI Taxonomy" id="68212"/>
    <lineage>
        <taxon>Bacteria</taxon>
        <taxon>Bacillati</taxon>
        <taxon>Actinomycetota</taxon>
        <taxon>Actinomycetes</taxon>
        <taxon>Kitasatosporales</taxon>
        <taxon>Streptomycetaceae</taxon>
        <taxon>Streptomyces</taxon>
    </lineage>
</organism>
<dbReference type="EMBL" id="AP018448">
    <property type="protein sequence ID" value="BBC31097.1"/>
    <property type="molecule type" value="Genomic_DNA"/>
</dbReference>
<evidence type="ECO:0000256" key="1">
    <source>
        <dbReference type="ARBA" id="ARBA00010211"/>
    </source>
</evidence>
<evidence type="ECO:0000256" key="2">
    <source>
        <dbReference type="ARBA" id="ARBA00022723"/>
    </source>
</evidence>
<reference evidence="4 5" key="2">
    <citation type="journal article" date="2023" name="ChemBioChem">
        <title>Acyltransferase Domain Exchange between Two Independent Type I Polyketide Synthases in the Same Producer Strain of Macrolide Antibiotics.</title>
        <authorList>
            <person name="Kudo F."/>
            <person name="Kishikawa K."/>
            <person name="Tsuboi K."/>
            <person name="Kido T."/>
            <person name="Usui T."/>
            <person name="Hashimoto J."/>
            <person name="Shin-Ya K."/>
            <person name="Miyanaga A."/>
            <person name="Eguchi T."/>
        </authorList>
    </citation>
    <scope>NUCLEOTIDE SEQUENCE [LARGE SCALE GENOMIC DNA]</scope>
    <source>
        <strain evidence="4 5">A-8890</strain>
    </source>
</reference>
<sequence>MKLSTVRLGRDRTSAARLQKKHCVLLPYPDVGALIASGDGWRERAGAETGERHRLEDVSYAPLIVRPGRIVRLDLNYASRARELGWPLPEAPEFSVSYGGHVVVGADDDICLPAEGQDVDWGVELGLVMGRRAREVTAETALGHVAGYTVTSNITAWSRPDGIPAPRASATVTTPTGPTLVTTDDVPMGGRGLTMNCLVDGRVTQKANTSELLFDVATVIAHVSTVVTLRPGDLITTGTPAGAGTGREPDVALRMRTEVVSSIKGVGELRNTLVR</sequence>
<dbReference type="Pfam" id="PF01557">
    <property type="entry name" value="FAA_hydrolase"/>
    <property type="match status" value="1"/>
</dbReference>
<name>A0ABN5VEC1_9ACTN</name>
<dbReference type="InterPro" id="IPR011234">
    <property type="entry name" value="Fumarylacetoacetase-like_C"/>
</dbReference>
<evidence type="ECO:0000259" key="3">
    <source>
        <dbReference type="Pfam" id="PF01557"/>
    </source>
</evidence>
<evidence type="ECO:0000313" key="4">
    <source>
        <dbReference type="EMBL" id="BBC31097.1"/>
    </source>
</evidence>
<dbReference type="InterPro" id="IPR036663">
    <property type="entry name" value="Fumarylacetoacetase_C_sf"/>
</dbReference>